<evidence type="ECO:0000313" key="3">
    <source>
        <dbReference type="EMBL" id="EAQ92478.1"/>
    </source>
</evidence>
<dbReference type="GeneID" id="4386735"/>
<dbReference type="HOGENOM" id="CLU_002540_1_0_1"/>
<keyword evidence="4" id="KW-1185">Reference proteome</keyword>
<protein>
    <recommendedName>
        <fullName evidence="2">Rhamnogalacturonase A/B/Epimerase-like pectate lyase domain-containing protein</fullName>
    </recommendedName>
</protein>
<dbReference type="InParanoid" id="Q2HGE1"/>
<dbReference type="OMA" id="LYGGCNW"/>
<dbReference type="OrthoDB" id="1046782at2759"/>
<dbReference type="EMBL" id="CH408029">
    <property type="protein sequence ID" value="EAQ92478.1"/>
    <property type="molecule type" value="Genomic_DNA"/>
</dbReference>
<dbReference type="RefSeq" id="XP_001219934.1">
    <property type="nucleotide sequence ID" value="XM_001219933.1"/>
</dbReference>
<gene>
    <name evidence="3" type="ORF">CHGG_00713</name>
</gene>
<dbReference type="AlphaFoldDB" id="Q2HGE1"/>
<reference evidence="4" key="1">
    <citation type="journal article" date="2015" name="Genome Announc.">
        <title>Draft genome sequence of the cellulolytic fungus Chaetomium globosum.</title>
        <authorList>
            <person name="Cuomo C.A."/>
            <person name="Untereiner W.A."/>
            <person name="Ma L.-J."/>
            <person name="Grabherr M."/>
            <person name="Birren B.W."/>
        </authorList>
    </citation>
    <scope>NUCLEOTIDE SEQUENCE [LARGE SCALE GENOMIC DNA]</scope>
    <source>
        <strain evidence="4">ATCC 6205 / CBS 148.51 / DSM 1962 / NBRC 6347 / NRRL 1970</strain>
    </source>
</reference>
<proteinExistence type="predicted"/>
<feature type="transmembrane region" description="Helical" evidence="1">
    <location>
        <begin position="598"/>
        <end position="619"/>
    </location>
</feature>
<dbReference type="VEuPathDB" id="FungiDB:CHGG_00713"/>
<keyword evidence="1" id="KW-0812">Transmembrane</keyword>
<sequence>MNTQGEGGSTKNFYMAVRNFNIDTTRVPKEVPAKAIEWSVSQGCSLTNVHIKMAPSSGHVGVTMDEGGSGKIISDCSFTDGAIGILLANQQYMLKGLKFDGCNVGIFIQRSFVSTIQGCSFTNCNYGVDMGAANSSGALSIVDSSVSRCNAGVNAYVSGYGEGSLVLDNFAVSDAVAVVSSSGSTLRQGSVPAGQVWVMGNTQVVSVKDDPEHPVYGDSTYRTTTTIHVPPGSRLTGEVFSTISGSGAHFSDATNPQLILRLGHPNDRGITHLTDLLVTVATPLPGAILTQIHTAGTRPGDVGIWNSVFRVGGAADTDVSTACGARDVSGCRAAHTLLHVAGSASAYLEDVWGWVADHRLDGASASEPPQNIAVGRGVLVESDGGRGEGAGGVWLVGTSFEHCVLYQYALRGAKAVYLGQHQTESPYWQGRGTPLRAPEPWVVDGRFGDPGFEGCDEGDDMCRRAWGLYVDGVEDVVIHGSAMWSFYGGMTDGLWSDPQCGLTGGICQTNMAYVKGAKGMWWFTASSKATENLVVDVEGGSEGNGSVVVTSMKDHPGSWGAVMAAYLRNIGRDGDGGDGDGDGDGGGDKGEDSGAGGAVVSGLGLILTILGILSGLMLFG</sequence>
<keyword evidence="1" id="KW-1133">Transmembrane helix</keyword>
<accession>Q2HGE1</accession>
<dbReference type="eggNOG" id="ENOG502QV54">
    <property type="taxonomic scope" value="Eukaryota"/>
</dbReference>
<dbReference type="InterPro" id="IPR011050">
    <property type="entry name" value="Pectin_lyase_fold/virulence"/>
</dbReference>
<dbReference type="SUPFAM" id="SSF51126">
    <property type="entry name" value="Pectin lyase-like"/>
    <property type="match status" value="2"/>
</dbReference>
<feature type="domain" description="Rhamnogalacturonase A/B/Epimerase-like pectate lyase" evidence="2">
    <location>
        <begin position="7"/>
        <end position="129"/>
    </location>
</feature>
<evidence type="ECO:0000259" key="2">
    <source>
        <dbReference type="Pfam" id="PF12708"/>
    </source>
</evidence>
<keyword evidence="1" id="KW-0472">Membrane</keyword>
<dbReference type="InterPro" id="IPR012334">
    <property type="entry name" value="Pectin_lyas_fold"/>
</dbReference>
<organism evidence="3 4">
    <name type="scientific">Chaetomium globosum (strain ATCC 6205 / CBS 148.51 / DSM 1962 / NBRC 6347 / NRRL 1970)</name>
    <name type="common">Soil fungus</name>
    <dbReference type="NCBI Taxonomy" id="306901"/>
    <lineage>
        <taxon>Eukaryota</taxon>
        <taxon>Fungi</taxon>
        <taxon>Dikarya</taxon>
        <taxon>Ascomycota</taxon>
        <taxon>Pezizomycotina</taxon>
        <taxon>Sordariomycetes</taxon>
        <taxon>Sordariomycetidae</taxon>
        <taxon>Sordariales</taxon>
        <taxon>Chaetomiaceae</taxon>
        <taxon>Chaetomium</taxon>
    </lineage>
</organism>
<evidence type="ECO:0000313" key="4">
    <source>
        <dbReference type="Proteomes" id="UP000001056"/>
    </source>
</evidence>
<dbReference type="InterPro" id="IPR024535">
    <property type="entry name" value="RHGA/B-epi-like_pectate_lyase"/>
</dbReference>
<dbReference type="Gene3D" id="2.160.20.10">
    <property type="entry name" value="Single-stranded right-handed beta-helix, Pectin lyase-like"/>
    <property type="match status" value="2"/>
</dbReference>
<evidence type="ECO:0000256" key="1">
    <source>
        <dbReference type="SAM" id="Phobius"/>
    </source>
</evidence>
<name>Q2HGE1_CHAGB</name>
<dbReference type="Pfam" id="PF12708">
    <property type="entry name" value="Pect-lyase_RHGA_epim"/>
    <property type="match status" value="1"/>
</dbReference>
<dbReference type="STRING" id="306901.Q2HGE1"/>
<dbReference type="Proteomes" id="UP000001056">
    <property type="component" value="Unassembled WGS sequence"/>
</dbReference>